<evidence type="ECO:0000313" key="2">
    <source>
        <dbReference type="EMBL" id="TCS95489.1"/>
    </source>
</evidence>
<feature type="region of interest" description="Disordered" evidence="1">
    <location>
        <begin position="285"/>
        <end position="419"/>
    </location>
</feature>
<gene>
    <name evidence="2" type="ORF">EDD58_10262</name>
</gene>
<sequence length="502" mass="57827">MSQRETQYDVIVIGTGESGRDAVEALKKDGKSALFIELKPEMVTTMVCQTPRQPVHDGHPSSEISEPIFIGDEQSHITLNQQTLHTANNKTTTSTLHVEELLELEQTTTFYPDEQQIHSHHTNLDIESSVHESHHELIAEEVEKHTNAPHVFLQERENTLRDKMMRRNTIHPFSEEPSSSEPTSFYQLDEFQKNESNQIPHEHWQEAQNTYIIDHEESSHEEAPVYEQPIYREREIRLRKRLVGGHRSSLLGTPEQSNWGLNEPPSWSMEQPPTHIPFSNVEPSSIESTIEPEIPESPSSPYYSESGVHPFSTRKRSRSHKKNLLKQNQPIPNEEMHSAIQPPSYPPALWEGPGFEGGNVNPNQPYDDFLFRNGPTSVQPFQSSPQEMPFQPFQQEAQPFQQEAQLSQPSQPSQPMQQELPFQRLQQDTTAFTSDVYEESPETNDSLKRDNIEFEDAYGGYRSWEEFLTPFSQNNRKRQEIDQIEKRKIALRGLHSLINNLG</sequence>
<feature type="compositionally biased region" description="Low complexity" evidence="1">
    <location>
        <begin position="379"/>
        <end position="419"/>
    </location>
</feature>
<dbReference type="RefSeq" id="WP_131923493.1">
    <property type="nucleotide sequence ID" value="NZ_SMAG01000002.1"/>
</dbReference>
<reference evidence="2 3" key="1">
    <citation type="submission" date="2019-03" db="EMBL/GenBank/DDBJ databases">
        <title>Genomic Encyclopedia of Type Strains, Phase IV (KMG-IV): sequencing the most valuable type-strain genomes for metagenomic binning, comparative biology and taxonomic classification.</title>
        <authorList>
            <person name="Goeker M."/>
        </authorList>
    </citation>
    <scope>NUCLEOTIDE SEQUENCE [LARGE SCALE GENOMIC DNA]</scope>
    <source>
        <strain evidence="2 3">DSM 45707</strain>
    </source>
</reference>
<dbReference type="EMBL" id="SMAG01000002">
    <property type="protein sequence ID" value="TCS95489.1"/>
    <property type="molecule type" value="Genomic_DNA"/>
</dbReference>
<feature type="compositionally biased region" description="Polar residues" evidence="1">
    <location>
        <begin position="250"/>
        <end position="260"/>
    </location>
</feature>
<keyword evidence="3" id="KW-1185">Reference proteome</keyword>
<evidence type="ECO:0000256" key="1">
    <source>
        <dbReference type="SAM" id="MobiDB-lite"/>
    </source>
</evidence>
<accession>A0A4R3L765</accession>
<feature type="region of interest" description="Disordered" evidence="1">
    <location>
        <begin position="247"/>
        <end position="271"/>
    </location>
</feature>
<comment type="caution">
    <text evidence="2">The sequence shown here is derived from an EMBL/GenBank/DDBJ whole genome shotgun (WGS) entry which is preliminary data.</text>
</comment>
<dbReference type="OrthoDB" id="2988864at2"/>
<evidence type="ECO:0000313" key="3">
    <source>
        <dbReference type="Proteomes" id="UP000294937"/>
    </source>
</evidence>
<organism evidence="2 3">
    <name type="scientific">Hazenella coriacea</name>
    <dbReference type="NCBI Taxonomy" id="1179467"/>
    <lineage>
        <taxon>Bacteria</taxon>
        <taxon>Bacillati</taxon>
        <taxon>Bacillota</taxon>
        <taxon>Bacilli</taxon>
        <taxon>Bacillales</taxon>
        <taxon>Thermoactinomycetaceae</taxon>
        <taxon>Hazenella</taxon>
    </lineage>
</organism>
<proteinExistence type="predicted"/>
<feature type="compositionally biased region" description="Low complexity" evidence="1">
    <location>
        <begin position="285"/>
        <end position="306"/>
    </location>
</feature>
<feature type="compositionally biased region" description="Basic residues" evidence="1">
    <location>
        <begin position="312"/>
        <end position="324"/>
    </location>
</feature>
<name>A0A4R3L765_9BACL</name>
<protein>
    <submittedName>
        <fullName evidence="2">Uncharacterized protein</fullName>
    </submittedName>
</protein>
<dbReference type="Proteomes" id="UP000294937">
    <property type="component" value="Unassembled WGS sequence"/>
</dbReference>
<dbReference type="AlphaFoldDB" id="A0A4R3L765"/>